<feature type="compositionally biased region" description="Low complexity" evidence="2">
    <location>
        <begin position="151"/>
        <end position="165"/>
    </location>
</feature>
<dbReference type="OrthoDB" id="3357224at2759"/>
<dbReference type="InParanoid" id="W4KQ60"/>
<feature type="compositionally biased region" description="Polar residues" evidence="2">
    <location>
        <begin position="1840"/>
        <end position="1857"/>
    </location>
</feature>
<feature type="compositionally biased region" description="Basic residues" evidence="2">
    <location>
        <begin position="547"/>
        <end position="557"/>
    </location>
</feature>
<dbReference type="PANTHER" id="PTHR23159">
    <property type="entry name" value="CENTROSOMAL PROTEIN 2"/>
    <property type="match status" value="1"/>
</dbReference>
<feature type="compositionally biased region" description="Acidic residues" evidence="2">
    <location>
        <begin position="805"/>
        <end position="815"/>
    </location>
</feature>
<dbReference type="EMBL" id="KI925454">
    <property type="protein sequence ID" value="ETW87819.1"/>
    <property type="molecule type" value="Genomic_DNA"/>
</dbReference>
<feature type="region of interest" description="Disordered" evidence="2">
    <location>
        <begin position="1697"/>
        <end position="1726"/>
    </location>
</feature>
<feature type="compositionally biased region" description="Low complexity" evidence="2">
    <location>
        <begin position="296"/>
        <end position="305"/>
    </location>
</feature>
<dbReference type="HOGENOM" id="CLU_002021_0_0_1"/>
<evidence type="ECO:0000256" key="2">
    <source>
        <dbReference type="SAM" id="MobiDB-lite"/>
    </source>
</evidence>
<feature type="region of interest" description="Disordered" evidence="2">
    <location>
        <begin position="113"/>
        <end position="194"/>
    </location>
</feature>
<feature type="region of interest" description="Disordered" evidence="2">
    <location>
        <begin position="296"/>
        <end position="337"/>
    </location>
</feature>
<feature type="compositionally biased region" description="Basic and acidic residues" evidence="2">
    <location>
        <begin position="1000"/>
        <end position="1011"/>
    </location>
</feature>
<evidence type="ECO:0000256" key="1">
    <source>
        <dbReference type="SAM" id="Coils"/>
    </source>
</evidence>
<protein>
    <submittedName>
        <fullName evidence="3">Uncharacterized protein</fullName>
    </submittedName>
</protein>
<keyword evidence="4" id="KW-1185">Reference proteome</keyword>
<feature type="coiled-coil region" evidence="1">
    <location>
        <begin position="1524"/>
        <end position="1572"/>
    </location>
</feature>
<dbReference type="eggNOG" id="ENOG502SDVW">
    <property type="taxonomic scope" value="Eukaryota"/>
</dbReference>
<feature type="region of interest" description="Disordered" evidence="2">
    <location>
        <begin position="1"/>
        <end position="27"/>
    </location>
</feature>
<feature type="compositionally biased region" description="Polar residues" evidence="2">
    <location>
        <begin position="326"/>
        <end position="337"/>
    </location>
</feature>
<keyword evidence="1" id="KW-0175">Coiled coil</keyword>
<feature type="compositionally biased region" description="Low complexity" evidence="2">
    <location>
        <begin position="1023"/>
        <end position="1036"/>
    </location>
</feature>
<accession>W4KQ60</accession>
<feature type="region of interest" description="Disordered" evidence="2">
    <location>
        <begin position="867"/>
        <end position="906"/>
    </location>
</feature>
<feature type="compositionally biased region" description="Basic and acidic residues" evidence="2">
    <location>
        <begin position="788"/>
        <end position="804"/>
    </location>
</feature>
<feature type="region of interest" description="Disordered" evidence="2">
    <location>
        <begin position="762"/>
        <end position="843"/>
    </location>
</feature>
<feature type="region of interest" description="Disordered" evidence="2">
    <location>
        <begin position="512"/>
        <end position="633"/>
    </location>
</feature>
<dbReference type="PANTHER" id="PTHR23159:SF31">
    <property type="entry name" value="CENTROSOME-ASSOCIATED PROTEIN CEP250 ISOFORM X1"/>
    <property type="match status" value="1"/>
</dbReference>
<name>W4KQ60_HETIT</name>
<organism evidence="3 4">
    <name type="scientific">Heterobasidion irregulare (strain TC 32-1)</name>
    <dbReference type="NCBI Taxonomy" id="747525"/>
    <lineage>
        <taxon>Eukaryota</taxon>
        <taxon>Fungi</taxon>
        <taxon>Dikarya</taxon>
        <taxon>Basidiomycota</taxon>
        <taxon>Agaricomycotina</taxon>
        <taxon>Agaricomycetes</taxon>
        <taxon>Russulales</taxon>
        <taxon>Bondarzewiaceae</taxon>
        <taxon>Heterobasidion</taxon>
        <taxon>Heterobasidion annosum species complex</taxon>
    </lineage>
</organism>
<feature type="compositionally biased region" description="Low complexity" evidence="2">
    <location>
        <begin position="1894"/>
        <end position="1905"/>
    </location>
</feature>
<dbReference type="Proteomes" id="UP000030671">
    <property type="component" value="Unassembled WGS sequence"/>
</dbReference>
<feature type="compositionally biased region" description="Acidic residues" evidence="2">
    <location>
        <begin position="884"/>
        <end position="893"/>
    </location>
</feature>
<reference evidence="3 4" key="1">
    <citation type="journal article" date="2012" name="New Phytol.">
        <title>Insight into trade-off between wood decay and parasitism from the genome of a fungal forest pathogen.</title>
        <authorList>
            <person name="Olson A."/>
            <person name="Aerts A."/>
            <person name="Asiegbu F."/>
            <person name="Belbahri L."/>
            <person name="Bouzid O."/>
            <person name="Broberg A."/>
            <person name="Canback B."/>
            <person name="Coutinho P.M."/>
            <person name="Cullen D."/>
            <person name="Dalman K."/>
            <person name="Deflorio G."/>
            <person name="van Diepen L.T."/>
            <person name="Dunand C."/>
            <person name="Duplessis S."/>
            <person name="Durling M."/>
            <person name="Gonthier P."/>
            <person name="Grimwood J."/>
            <person name="Fossdal C.G."/>
            <person name="Hansson D."/>
            <person name="Henrissat B."/>
            <person name="Hietala A."/>
            <person name="Himmelstrand K."/>
            <person name="Hoffmeister D."/>
            <person name="Hogberg N."/>
            <person name="James T.Y."/>
            <person name="Karlsson M."/>
            <person name="Kohler A."/>
            <person name="Kues U."/>
            <person name="Lee Y.H."/>
            <person name="Lin Y.C."/>
            <person name="Lind M."/>
            <person name="Lindquist E."/>
            <person name="Lombard V."/>
            <person name="Lucas S."/>
            <person name="Lunden K."/>
            <person name="Morin E."/>
            <person name="Murat C."/>
            <person name="Park J."/>
            <person name="Raffaello T."/>
            <person name="Rouze P."/>
            <person name="Salamov A."/>
            <person name="Schmutz J."/>
            <person name="Solheim H."/>
            <person name="Stahlberg J."/>
            <person name="Velez H."/>
            <person name="de Vries R.P."/>
            <person name="Wiebenga A."/>
            <person name="Woodward S."/>
            <person name="Yakovlev I."/>
            <person name="Garbelotto M."/>
            <person name="Martin F."/>
            <person name="Grigoriev I.V."/>
            <person name="Stenlid J."/>
        </authorList>
    </citation>
    <scope>NUCLEOTIDE SEQUENCE [LARGE SCALE GENOMIC DNA]</scope>
    <source>
        <strain evidence="3 4">TC 32-1</strain>
    </source>
</reference>
<gene>
    <name evidence="3" type="ORF">HETIRDRAFT_470024</name>
</gene>
<feature type="region of interest" description="Disordered" evidence="2">
    <location>
        <begin position="995"/>
        <end position="1036"/>
    </location>
</feature>
<dbReference type="STRING" id="747525.W4KQ60"/>
<sequence length="1913" mass="209336">MTTQHRHQLSRLQIPGPSFHSQQPMQPVYSPGLPTAIQHSFHPPVFNPQSALQTPMQAAFFQAPPGAPGRPTHRQHPSLALAAMGVHPPPGIPMTPLGQGQFPPGIMLGAGQPYGQPFVPRRRQPSVSIGGPPKAQLGGPGKNHRPVSPTAASAPAAAAAPAAAPQKKKGTVSFPKETISGKDGEPATRAPWARTPIPTHLIPVHPEVEMVELTTAEVYPPDYWRYEIPATVDVFLPGKRVIEEKLEKLGVEKGAGNFSSIPNIHAPHARAASISSPADPALLLFKLNKLQAAQSASATQSASTSPQPPFSTSPNSQLPPRFQGRHGQSLSLAQPPSFQSAPYSAVASFNPFGPNAILGSDAIFPPTANMDSSAKSDPGAPTEQSLAPPVLPLRADSRPDFVRGFGIDIPEEEEPLEDEGAADISRAADETLDMSLDEGRVEVEHVDEDGEDQGSVTTAPLSRLHSRHVSRLSAALSLLSVGGLADAPLNGGHTDDRNLGPDVDDLDREAVGEWTGSEDLRTGAETTEDEESIGEWSNPSDEERARQARVQRRVLRKSQHEIQTPRRLPNFPHPPHTTPYDLLNNSNSNTIREDDMLSNPSEEEGHHRAPRAGSSGNASRPLPAVPPSRPISAQFSLHDPALAHSRRTSEQFAYLALHAQQQQQSAPPVPPIPIQAPIPKREALNPLAKPFVFGSARGSSGSWSVGTFGPASATPGHERAPSLGKPLNATAAEFKPGQFTFRVPTNIPPILSQPALLQPSLSPAMHTVPGSRPLPSPPVIVTSVRATQGREKRQRRASDTSMERSDDEEEDEEENSRDIDNMTSFKFPADSPQSTRRSVPASPVQRHVAIDAFARPYGLPARAAHETAPQNVHPPMSHNQSPDEFVESPEGDDGQSAIGDQDYANNGMVREKELPIPPSMKARRAPIPLDFKHPVSTNTVPAGLFKALANADDERTRRSVRSRLSSREIFEHVSRPSLDDLNMPAISRKASGTRLVTDPGRWDTPHQRKDVFVPPLKPRRRSSLPQLRSSSSISGDSLPAVSISRRLEMQQFEDRLEALLDEKIESIRLEMQEQRLTSDGTLNPSTEAMINEVVSLFRAQLQESAARGLDDSQMDARGELDFQLVKDIVEQGHADARTMMHQDLSEIMRRFDSQTRESQASTSFNVQGAIEEFHNRTVKTVINSISQLAARLESMERARTPHGVPAFDREGLVRELLSALLPHISVLRAEPIDYETLTNQLTQAVKPHISQLIDLASDKRETAGLIVDRLIPILPTIYPPTNIPDTNAIISQITNEVRKIVAPVDAHEIKEQVSDLVVERLDSRLAVRDRVLDSLPGKVADNVGQLLEPVRDVAAQMGALSQGLASQTRDLSSIHHDVLGLLSDLPARLSAATDALGVAQAEMRSSVPASVQNPAAYLNISQIESTVSTLASSQQTLEDKNQELLALNKDMLAQLKALPETLAATTKAVYDTRAELLTRVALKQDFEEVRRLMSSNSDSQVQLAKARAAHGSIRAEKDVLAERVVASEAERDRLRVQVDELQASIITRATEATAAEVKNAELEEALSQALGRLKTADVATQTQHERILELERANRDAAAEALGFRNQLQTLEMRAGFAEHEKEAAVHALESLQREHDIVLSQEVHWDDLRRMAEQVETLSHLVSHNNEPELKDLRRIRDRSKVLEGEYAALQRRFKDQENKATSSDRAASAARHSLTQAQQRSAEWEKRAKEYESELAETRSMFDQVEDKHMQLDAEHSLVKLQLEEKEADERLAQDREHKLRDQVAMLESKMARLQAEVDKAKKAVAAHSPPRPDSRASTVYPSRAPTPTANGRPVSRALSSMSKRTNTPPQTSVWDSMHAPSARRYPNLGPGTPKARPMHTGQSYYRPQMGSPTPSVVSVTPTQREDGWWS</sequence>
<feature type="region of interest" description="Disordered" evidence="2">
    <location>
        <begin position="368"/>
        <end position="397"/>
    </location>
</feature>
<feature type="compositionally biased region" description="Polar residues" evidence="2">
    <location>
        <begin position="1818"/>
        <end position="1832"/>
    </location>
</feature>
<dbReference type="RefSeq" id="XP_009541677.1">
    <property type="nucleotide sequence ID" value="XM_009543382.1"/>
</dbReference>
<evidence type="ECO:0000313" key="3">
    <source>
        <dbReference type="EMBL" id="ETW87819.1"/>
    </source>
</evidence>
<feature type="region of interest" description="Disordered" evidence="2">
    <location>
        <begin position="1801"/>
        <end position="1913"/>
    </location>
</feature>
<evidence type="ECO:0000313" key="4">
    <source>
        <dbReference type="Proteomes" id="UP000030671"/>
    </source>
</evidence>
<proteinExistence type="predicted"/>
<dbReference type="GeneID" id="20677321"/>
<feature type="compositionally biased region" description="Low complexity" evidence="2">
    <location>
        <begin position="1702"/>
        <end position="1715"/>
    </location>
</feature>
<dbReference type="KEGG" id="hir:HETIRDRAFT_470024"/>